<organism evidence="1 2">
    <name type="scientific">Streptococcus mitis</name>
    <dbReference type="NCBI Taxonomy" id="28037"/>
    <lineage>
        <taxon>Bacteria</taxon>
        <taxon>Bacillati</taxon>
        <taxon>Bacillota</taxon>
        <taxon>Bacilli</taxon>
        <taxon>Lactobacillales</taxon>
        <taxon>Streptococcaceae</taxon>
        <taxon>Streptococcus</taxon>
        <taxon>Streptococcus mitis group</taxon>
    </lineage>
</organism>
<protein>
    <submittedName>
        <fullName evidence="1">Uncharacterized protein</fullName>
    </submittedName>
</protein>
<reference evidence="1 2" key="1">
    <citation type="submission" date="2015-02" db="EMBL/GenBank/DDBJ databases">
        <title>Evolution of amylase-binding proteins of oral streptococcal species.</title>
        <authorList>
            <person name="Haase E.M."/>
        </authorList>
    </citation>
    <scope>NUCLEOTIDE SEQUENCE [LARGE SCALE GENOMIC DNA]</scope>
    <source>
        <strain evidence="1 2">OT25</strain>
    </source>
</reference>
<comment type="caution">
    <text evidence="1">The sequence shown here is derived from an EMBL/GenBank/DDBJ whole genome shotgun (WGS) entry which is preliminary data.</text>
</comment>
<accession>A0A0F2DG91</accession>
<gene>
    <name evidence="1" type="ORF">TZ90_01357</name>
</gene>
<dbReference type="Proteomes" id="UP000033538">
    <property type="component" value="Unassembled WGS sequence"/>
</dbReference>
<dbReference type="AlphaFoldDB" id="A0A0F2DG91"/>
<name>A0A0F2DG91_STRMT</name>
<dbReference type="RefSeq" id="WP_045612600.1">
    <property type="nucleotide sequence ID" value="NZ_JYGP01000002.1"/>
</dbReference>
<dbReference type="EMBL" id="JYGP01000002">
    <property type="protein sequence ID" value="KJQ68985.1"/>
    <property type="molecule type" value="Genomic_DNA"/>
</dbReference>
<evidence type="ECO:0000313" key="1">
    <source>
        <dbReference type="EMBL" id="KJQ68985.1"/>
    </source>
</evidence>
<evidence type="ECO:0000313" key="2">
    <source>
        <dbReference type="Proteomes" id="UP000033538"/>
    </source>
</evidence>
<proteinExistence type="predicted"/>
<dbReference type="NCBIfam" id="NF033771">
    <property type="entry name" value="colonize_BriC"/>
    <property type="match status" value="1"/>
</dbReference>
<sequence length="61" mass="6907">MTGTEAFTVLSNEDLEKTSGGFAVWEDGEGRWLYYRDFAPYMGQGALNSYRDAWKYGLRAG</sequence>
<dbReference type="PATRIC" id="fig|28037.212.peg.1331"/>